<comment type="cofactor">
    <cofactor evidence="11">
        <name>Zn(2+)</name>
        <dbReference type="ChEBI" id="CHEBI:29105"/>
    </cofactor>
    <text evidence="11">Binds 1 zinc ion per subunit.</text>
</comment>
<evidence type="ECO:0000256" key="8">
    <source>
        <dbReference type="ARBA" id="ARBA00037993"/>
    </source>
</evidence>
<dbReference type="PANTHER" id="PTHR42914:SF1">
    <property type="entry name" value="7-CYANO-7-DEAZAGUANINE SYNTHASE"/>
    <property type="match status" value="1"/>
</dbReference>
<dbReference type="PANTHER" id="PTHR42914">
    <property type="entry name" value="7-CYANO-7-DEAZAGUANINE SYNTHASE"/>
    <property type="match status" value="1"/>
</dbReference>
<dbReference type="GO" id="GO:0016879">
    <property type="term" value="F:ligase activity, forming carbon-nitrogen bonds"/>
    <property type="evidence" value="ECO:0007669"/>
    <property type="project" value="UniProtKB-UniRule"/>
</dbReference>
<keyword evidence="2 11" id="KW-0436">Ligase</keyword>
<dbReference type="Proteomes" id="UP000190044">
    <property type="component" value="Unassembled WGS sequence"/>
</dbReference>
<dbReference type="InterPro" id="IPR018317">
    <property type="entry name" value="QueC"/>
</dbReference>
<comment type="catalytic activity">
    <reaction evidence="10 11">
        <text>7-carboxy-7-carbaguanine + NH4(+) + 2 ATP = 7-cyano-7-carbaguanine + 2 AMP + 2 diphosphate + 2 H(+)</text>
        <dbReference type="Rhea" id="RHEA:27982"/>
        <dbReference type="ChEBI" id="CHEBI:15378"/>
        <dbReference type="ChEBI" id="CHEBI:28938"/>
        <dbReference type="ChEBI" id="CHEBI:30616"/>
        <dbReference type="ChEBI" id="CHEBI:33019"/>
        <dbReference type="ChEBI" id="CHEBI:45075"/>
        <dbReference type="ChEBI" id="CHEBI:61036"/>
        <dbReference type="ChEBI" id="CHEBI:456215"/>
        <dbReference type="EC" id="6.3.4.20"/>
    </reaction>
</comment>
<dbReference type="UniPathway" id="UPA00391"/>
<evidence type="ECO:0000256" key="1">
    <source>
        <dbReference type="ARBA" id="ARBA00005061"/>
    </source>
</evidence>
<keyword evidence="5 11" id="KW-0671">Queuosine biosynthesis</keyword>
<name>A0A1T5D766_9SPHN</name>
<dbReference type="EC" id="6.3.4.20" evidence="9 11"/>
<evidence type="ECO:0000256" key="10">
    <source>
        <dbReference type="ARBA" id="ARBA00047890"/>
    </source>
</evidence>
<evidence type="ECO:0000256" key="6">
    <source>
        <dbReference type="ARBA" id="ARBA00022833"/>
    </source>
</evidence>
<sequence>MCPSPYGFVPNWAAGTARAAHFLGAVQHPLLRARLAGRIGRGMQDICGKTVIVLLSGGLDSMVCAGLASEAGARIVALTVDYNQRHRVELDSAARIAGHVGAAEHIILPLDLRRFGGSALTADIDVPKDGPLGEASDIPVTYVPARNLIFLSLTLGLAEARRAQDIVIGVNALDYSGYPDCRPEFISGFESLARLATRDGDRGVDFHIHAPLQHMTKADIAAEAARLGLDAGMSWSCYDPTPAGLHCGRCDSCRLRSKGFADAGLADPTRYD</sequence>
<dbReference type="AlphaFoldDB" id="A0A1T5D766"/>
<accession>A0A1T5D766</accession>
<feature type="binding site" evidence="11">
    <location>
        <position position="250"/>
    </location>
    <ligand>
        <name>Zn(2+)</name>
        <dbReference type="ChEBI" id="CHEBI:29105"/>
    </ligand>
</feature>
<dbReference type="PIRSF" id="PIRSF006293">
    <property type="entry name" value="ExsB"/>
    <property type="match status" value="1"/>
</dbReference>
<dbReference type="HAMAP" id="MF_01633">
    <property type="entry name" value="QueC"/>
    <property type="match status" value="1"/>
</dbReference>
<evidence type="ECO:0000313" key="12">
    <source>
        <dbReference type="EMBL" id="SKB67350.1"/>
    </source>
</evidence>
<evidence type="ECO:0000256" key="9">
    <source>
        <dbReference type="ARBA" id="ARBA00039149"/>
    </source>
</evidence>
<keyword evidence="6 11" id="KW-0862">Zinc</keyword>
<dbReference type="EMBL" id="FUYP01000013">
    <property type="protein sequence ID" value="SKB67350.1"/>
    <property type="molecule type" value="Genomic_DNA"/>
</dbReference>
<keyword evidence="3 11" id="KW-0479">Metal-binding</keyword>
<reference evidence="13" key="1">
    <citation type="submission" date="2017-02" db="EMBL/GenBank/DDBJ databases">
        <authorList>
            <person name="Varghese N."/>
            <person name="Submissions S."/>
        </authorList>
    </citation>
    <scope>NUCLEOTIDE SEQUENCE [LARGE SCALE GENOMIC DNA]</scope>
    <source>
        <strain evidence="13">R11H</strain>
    </source>
</reference>
<keyword evidence="13" id="KW-1185">Reference proteome</keyword>
<evidence type="ECO:0000256" key="4">
    <source>
        <dbReference type="ARBA" id="ARBA00022741"/>
    </source>
</evidence>
<comment type="similarity">
    <text evidence="8 11">Belongs to the QueC family.</text>
</comment>
<evidence type="ECO:0000256" key="7">
    <source>
        <dbReference type="ARBA" id="ARBA00022840"/>
    </source>
</evidence>
<protein>
    <recommendedName>
        <fullName evidence="9 11">7-cyano-7-deazaguanine synthase</fullName>
        <ecNumber evidence="9 11">6.3.4.20</ecNumber>
    </recommendedName>
    <alternativeName>
        <fullName evidence="11">7-cyano-7-carbaguanine synthase</fullName>
    </alternativeName>
    <alternativeName>
        <fullName evidence="11">PreQ(0) synthase</fullName>
    </alternativeName>
    <alternativeName>
        <fullName evidence="11">Queuosine biosynthesis protein QueC</fullName>
    </alternativeName>
</protein>
<feature type="binding site" evidence="11">
    <location>
        <position position="253"/>
    </location>
    <ligand>
        <name>Zn(2+)</name>
        <dbReference type="ChEBI" id="CHEBI:29105"/>
    </ligand>
</feature>
<dbReference type="InterPro" id="IPR014729">
    <property type="entry name" value="Rossmann-like_a/b/a_fold"/>
</dbReference>
<dbReference type="NCBIfam" id="TIGR00364">
    <property type="entry name" value="7-cyano-7-deazaguanine synthase QueC"/>
    <property type="match status" value="1"/>
</dbReference>
<evidence type="ECO:0000256" key="5">
    <source>
        <dbReference type="ARBA" id="ARBA00022785"/>
    </source>
</evidence>
<evidence type="ECO:0000256" key="2">
    <source>
        <dbReference type="ARBA" id="ARBA00022598"/>
    </source>
</evidence>
<evidence type="ECO:0000256" key="11">
    <source>
        <dbReference type="HAMAP-Rule" id="MF_01633"/>
    </source>
</evidence>
<keyword evidence="4 11" id="KW-0547">Nucleotide-binding</keyword>
<dbReference type="CDD" id="cd01995">
    <property type="entry name" value="QueC-like"/>
    <property type="match status" value="1"/>
</dbReference>
<proteinExistence type="inferred from homology"/>
<feature type="binding site" evidence="11">
    <location>
        <position position="237"/>
    </location>
    <ligand>
        <name>Zn(2+)</name>
        <dbReference type="ChEBI" id="CHEBI:29105"/>
    </ligand>
</feature>
<dbReference type="GO" id="GO:0008616">
    <property type="term" value="P:tRNA queuosine(34) biosynthetic process"/>
    <property type="evidence" value="ECO:0007669"/>
    <property type="project" value="UniProtKB-UniRule"/>
</dbReference>
<comment type="pathway">
    <text evidence="1 11">Purine metabolism; 7-cyano-7-deazaguanine biosynthesis.</text>
</comment>
<feature type="binding site" evidence="11">
    <location>
        <begin position="55"/>
        <end position="65"/>
    </location>
    <ligand>
        <name>ATP</name>
        <dbReference type="ChEBI" id="CHEBI:30616"/>
    </ligand>
</feature>
<feature type="binding site" evidence="11">
    <location>
        <position position="247"/>
    </location>
    <ligand>
        <name>Zn(2+)</name>
        <dbReference type="ChEBI" id="CHEBI:29105"/>
    </ligand>
</feature>
<keyword evidence="7 11" id="KW-0067">ATP-binding</keyword>
<dbReference type="Pfam" id="PF06508">
    <property type="entry name" value="QueC"/>
    <property type="match status" value="1"/>
</dbReference>
<dbReference type="SUPFAM" id="SSF52402">
    <property type="entry name" value="Adenine nucleotide alpha hydrolases-like"/>
    <property type="match status" value="1"/>
</dbReference>
<evidence type="ECO:0000313" key="13">
    <source>
        <dbReference type="Proteomes" id="UP000190044"/>
    </source>
</evidence>
<comment type="function">
    <text evidence="11">Catalyzes the ATP-dependent conversion of 7-carboxy-7-deazaguanine (CDG) to 7-cyano-7-deazaguanine (preQ(0)).</text>
</comment>
<dbReference type="GO" id="GO:0008270">
    <property type="term" value="F:zinc ion binding"/>
    <property type="evidence" value="ECO:0007669"/>
    <property type="project" value="UniProtKB-UniRule"/>
</dbReference>
<organism evidence="12 13">
    <name type="scientific">Sphingopyxis flava</name>
    <dbReference type="NCBI Taxonomy" id="1507287"/>
    <lineage>
        <taxon>Bacteria</taxon>
        <taxon>Pseudomonadati</taxon>
        <taxon>Pseudomonadota</taxon>
        <taxon>Alphaproteobacteria</taxon>
        <taxon>Sphingomonadales</taxon>
        <taxon>Sphingomonadaceae</taxon>
        <taxon>Sphingopyxis</taxon>
    </lineage>
</organism>
<dbReference type="Gene3D" id="3.40.50.620">
    <property type="entry name" value="HUPs"/>
    <property type="match status" value="1"/>
</dbReference>
<evidence type="ECO:0000256" key="3">
    <source>
        <dbReference type="ARBA" id="ARBA00022723"/>
    </source>
</evidence>
<gene>
    <name evidence="11" type="primary">queC</name>
    <name evidence="12" type="ORF">SAMN06295937_101325</name>
</gene>
<dbReference type="GO" id="GO:0005524">
    <property type="term" value="F:ATP binding"/>
    <property type="evidence" value="ECO:0007669"/>
    <property type="project" value="UniProtKB-UniRule"/>
</dbReference>